<keyword evidence="5 6" id="KW-0472">Membrane</keyword>
<dbReference type="InterPro" id="IPR003689">
    <property type="entry name" value="ZIP"/>
</dbReference>
<dbReference type="PANTHER" id="PTHR12191:SF32">
    <property type="entry name" value="ZRT (ZRT), IRT- (IRT-) LIKE PROTEIN TRANSPORTER"/>
    <property type="match status" value="1"/>
</dbReference>
<name>A0A0N5A7V1_9BILA</name>
<dbReference type="Proteomes" id="UP000046393">
    <property type="component" value="Unplaced"/>
</dbReference>
<dbReference type="Pfam" id="PF02535">
    <property type="entry name" value="Zip"/>
    <property type="match status" value="1"/>
</dbReference>
<dbReference type="GO" id="GO:0071578">
    <property type="term" value="P:zinc ion import across plasma membrane"/>
    <property type="evidence" value="ECO:0007669"/>
    <property type="project" value="TreeGrafter"/>
</dbReference>
<evidence type="ECO:0000313" key="8">
    <source>
        <dbReference type="WBParaSite" id="SMUV_0000011801-mRNA-1"/>
    </source>
</evidence>
<evidence type="ECO:0000256" key="4">
    <source>
        <dbReference type="ARBA" id="ARBA00022989"/>
    </source>
</evidence>
<comment type="subcellular location">
    <subcellularLocation>
        <location evidence="1">Membrane</location>
        <topology evidence="1">Multi-pass membrane protein</topology>
    </subcellularLocation>
</comment>
<evidence type="ECO:0000256" key="6">
    <source>
        <dbReference type="SAM" id="Phobius"/>
    </source>
</evidence>
<evidence type="ECO:0000313" key="7">
    <source>
        <dbReference type="Proteomes" id="UP000046393"/>
    </source>
</evidence>
<evidence type="ECO:0000256" key="2">
    <source>
        <dbReference type="ARBA" id="ARBA00006939"/>
    </source>
</evidence>
<dbReference type="GO" id="GO:0005886">
    <property type="term" value="C:plasma membrane"/>
    <property type="evidence" value="ECO:0007669"/>
    <property type="project" value="TreeGrafter"/>
</dbReference>
<dbReference type="PANTHER" id="PTHR12191">
    <property type="entry name" value="SOLUTE CARRIER FAMILY 39"/>
    <property type="match status" value="1"/>
</dbReference>
<feature type="transmembrane region" description="Helical" evidence="6">
    <location>
        <begin position="187"/>
        <end position="206"/>
    </location>
</feature>
<reference evidence="8" key="1">
    <citation type="submission" date="2017-02" db="UniProtKB">
        <authorList>
            <consortium name="WormBaseParasite"/>
        </authorList>
    </citation>
    <scope>IDENTIFICATION</scope>
</reference>
<organism evidence="7 8">
    <name type="scientific">Syphacia muris</name>
    <dbReference type="NCBI Taxonomy" id="451379"/>
    <lineage>
        <taxon>Eukaryota</taxon>
        <taxon>Metazoa</taxon>
        <taxon>Ecdysozoa</taxon>
        <taxon>Nematoda</taxon>
        <taxon>Chromadorea</taxon>
        <taxon>Rhabditida</taxon>
        <taxon>Spirurina</taxon>
        <taxon>Oxyuridomorpha</taxon>
        <taxon>Oxyuroidea</taxon>
        <taxon>Oxyuridae</taxon>
        <taxon>Syphacia</taxon>
    </lineage>
</organism>
<dbReference type="GO" id="GO:0030003">
    <property type="term" value="P:intracellular monoatomic cation homeostasis"/>
    <property type="evidence" value="ECO:0007669"/>
    <property type="project" value="TreeGrafter"/>
</dbReference>
<dbReference type="InterPro" id="IPR050799">
    <property type="entry name" value="ZIP_Transporter"/>
</dbReference>
<evidence type="ECO:0000256" key="5">
    <source>
        <dbReference type="ARBA" id="ARBA00023136"/>
    </source>
</evidence>
<dbReference type="AlphaFoldDB" id="A0A0N5A7V1"/>
<evidence type="ECO:0000256" key="1">
    <source>
        <dbReference type="ARBA" id="ARBA00004141"/>
    </source>
</evidence>
<feature type="transmembrane region" description="Helical" evidence="6">
    <location>
        <begin position="16"/>
        <end position="36"/>
    </location>
</feature>
<comment type="similarity">
    <text evidence="2">Belongs to the ZIP transporter (TC 2.A.5) family.</text>
</comment>
<feature type="transmembrane region" description="Helical" evidence="6">
    <location>
        <begin position="155"/>
        <end position="175"/>
    </location>
</feature>
<dbReference type="GO" id="GO:0140410">
    <property type="term" value="F:monoatomic cation:bicarbonate symporter activity"/>
    <property type="evidence" value="ECO:0007669"/>
    <property type="project" value="TreeGrafter"/>
</dbReference>
<protein>
    <submittedName>
        <fullName evidence="8">Aa_trans domain-containing protein</fullName>
    </submittedName>
</protein>
<keyword evidence="3 6" id="KW-0812">Transmembrane</keyword>
<sequence>MVLAPLLKPAFYERTMSLPVVVGIAASSGSITFIMIPRAFDESDISSSVDLSKSWLILGALHGSFTVGRILQFLVELKRTKAHENTLKPTLVAYMIIFGSSANNFVDGMSNGVAFADSLVRGLNVGLACIAQQFPQELGTLAILVRSGLGLKKTLLLNLIPATLSYSRFVIGAIIDDVSEGFDKIAFAISSGMYLYILLGTLISDIREAFGEMVKTDLRKIILTTMLQFLEFQLEY</sequence>
<proteinExistence type="inferred from homology"/>
<accession>A0A0N5A7V1</accession>
<evidence type="ECO:0000256" key="3">
    <source>
        <dbReference type="ARBA" id="ARBA00022692"/>
    </source>
</evidence>
<keyword evidence="4 6" id="KW-1133">Transmembrane helix</keyword>
<dbReference type="GO" id="GO:0005385">
    <property type="term" value="F:zinc ion transmembrane transporter activity"/>
    <property type="evidence" value="ECO:0007669"/>
    <property type="project" value="TreeGrafter"/>
</dbReference>
<dbReference type="WBParaSite" id="SMUV_0000011801-mRNA-1">
    <property type="protein sequence ID" value="SMUV_0000011801-mRNA-1"/>
    <property type="gene ID" value="SMUV_0000011801"/>
</dbReference>
<keyword evidence="7" id="KW-1185">Reference proteome</keyword>